<dbReference type="PANTHER" id="PTHR46920:SF1">
    <property type="entry name" value="PROTEIN MSS51 HOMOLOG, MITOCHONDRIAL-RELATED"/>
    <property type="match status" value="1"/>
</dbReference>
<keyword evidence="3" id="KW-0862">Zinc</keyword>
<dbReference type="InterPro" id="IPR052839">
    <property type="entry name" value="Mito_gene_expr_regulator"/>
</dbReference>
<dbReference type="InterPro" id="IPR002893">
    <property type="entry name" value="Znf_MYND"/>
</dbReference>
<accession>A0A8H6ZIP4</accession>
<dbReference type="Proteomes" id="UP000623467">
    <property type="component" value="Unassembled WGS sequence"/>
</dbReference>
<name>A0A8H6ZIP4_9AGAR</name>
<evidence type="ECO:0000256" key="1">
    <source>
        <dbReference type="ARBA" id="ARBA00022723"/>
    </source>
</evidence>
<sequence length="481" mass="54287">MDYSYGSRLSGYELGSWAMMLGFTYHKCLRVEENVQLSKCGGCRRVSYCGTECAKLDWERHKPMCKALTDLEKDKNSSLAARLVSSFPDTPTPALGETEKRKLIEQQTDVYFTSQKMARRGFVESSWVQFEPWCIVCMRTDMAMQMEANVQGKGTVPQRLTPCKHCELSFFCLAHHAAAHELHCGPCEDLHDDLSQCQMNKLIREHESFKVMAKECSLLDNNQKLRWVPARVHSSWISLDGLSWEGEFIGELWNSFNMLVPLSITPLLAAVSDIYTMPMTILCGLSKLNDDDLWTRKQTLTVHVLGANAREASCWRVFEEILHCLPKVKTLKIILCGPDVPSRSSNHRICTDCTAHNRSCLLTCAALAYHDFVETQGKRFKTPDLCIAFNSGTSVPNMGYTWEMTMKLLVEYEIPSVFTAYDCKEAMGIVAMLGATGATLHPALQLTRNPWGSMEAIPMAYSVYSFTVENSETVHLTNVKE</sequence>
<protein>
    <submittedName>
        <fullName evidence="6">MYND-type domain-containing protein</fullName>
    </submittedName>
</protein>
<keyword evidence="2 4" id="KW-0863">Zinc-finger</keyword>
<dbReference type="Pfam" id="PF01753">
    <property type="entry name" value="zf-MYND"/>
    <property type="match status" value="1"/>
</dbReference>
<evidence type="ECO:0000256" key="3">
    <source>
        <dbReference type="ARBA" id="ARBA00022833"/>
    </source>
</evidence>
<dbReference type="InterPro" id="IPR046824">
    <property type="entry name" value="Mss51-like_C"/>
</dbReference>
<dbReference type="Pfam" id="PF20179">
    <property type="entry name" value="MSS51_C"/>
    <property type="match status" value="1"/>
</dbReference>
<evidence type="ECO:0000313" key="7">
    <source>
        <dbReference type="Proteomes" id="UP000623467"/>
    </source>
</evidence>
<evidence type="ECO:0000313" key="6">
    <source>
        <dbReference type="EMBL" id="KAF7378239.1"/>
    </source>
</evidence>
<keyword evidence="1" id="KW-0479">Metal-binding</keyword>
<dbReference type="OrthoDB" id="432970at2759"/>
<comment type="caution">
    <text evidence="6">The sequence shown here is derived from an EMBL/GenBank/DDBJ whole genome shotgun (WGS) entry which is preliminary data.</text>
</comment>
<gene>
    <name evidence="6" type="ORF">MSAN_00248800</name>
</gene>
<dbReference type="PANTHER" id="PTHR46920">
    <property type="match status" value="1"/>
</dbReference>
<proteinExistence type="predicted"/>
<evidence type="ECO:0000256" key="4">
    <source>
        <dbReference type="PROSITE-ProRule" id="PRU00134"/>
    </source>
</evidence>
<dbReference type="GO" id="GO:0008270">
    <property type="term" value="F:zinc ion binding"/>
    <property type="evidence" value="ECO:0007669"/>
    <property type="project" value="UniProtKB-KW"/>
</dbReference>
<dbReference type="AlphaFoldDB" id="A0A8H6ZIP4"/>
<keyword evidence="7" id="KW-1185">Reference proteome</keyword>
<dbReference type="SUPFAM" id="SSF144232">
    <property type="entry name" value="HIT/MYND zinc finger-like"/>
    <property type="match status" value="1"/>
</dbReference>
<dbReference type="Gene3D" id="6.10.140.2220">
    <property type="match status" value="1"/>
</dbReference>
<dbReference type="EMBL" id="JACAZH010000001">
    <property type="protein sequence ID" value="KAF7378239.1"/>
    <property type="molecule type" value="Genomic_DNA"/>
</dbReference>
<evidence type="ECO:0000259" key="5">
    <source>
        <dbReference type="PROSITE" id="PS50865"/>
    </source>
</evidence>
<organism evidence="6 7">
    <name type="scientific">Mycena sanguinolenta</name>
    <dbReference type="NCBI Taxonomy" id="230812"/>
    <lineage>
        <taxon>Eukaryota</taxon>
        <taxon>Fungi</taxon>
        <taxon>Dikarya</taxon>
        <taxon>Basidiomycota</taxon>
        <taxon>Agaricomycotina</taxon>
        <taxon>Agaricomycetes</taxon>
        <taxon>Agaricomycetidae</taxon>
        <taxon>Agaricales</taxon>
        <taxon>Marasmiineae</taxon>
        <taxon>Mycenaceae</taxon>
        <taxon>Mycena</taxon>
    </lineage>
</organism>
<dbReference type="PROSITE" id="PS50865">
    <property type="entry name" value="ZF_MYND_2"/>
    <property type="match status" value="1"/>
</dbReference>
<evidence type="ECO:0000256" key="2">
    <source>
        <dbReference type="ARBA" id="ARBA00022771"/>
    </source>
</evidence>
<reference evidence="6" key="1">
    <citation type="submission" date="2020-05" db="EMBL/GenBank/DDBJ databases">
        <title>Mycena genomes resolve the evolution of fungal bioluminescence.</title>
        <authorList>
            <person name="Tsai I.J."/>
        </authorList>
    </citation>
    <scope>NUCLEOTIDE SEQUENCE</scope>
    <source>
        <strain evidence="6">160909Yilan</strain>
    </source>
</reference>
<feature type="domain" description="MYND-type" evidence="5">
    <location>
        <begin position="25"/>
        <end position="65"/>
    </location>
</feature>